<comment type="caution">
    <text evidence="1">The sequence shown here is derived from an EMBL/GenBank/DDBJ whole genome shotgun (WGS) entry which is preliminary data.</text>
</comment>
<dbReference type="AlphaFoldDB" id="A0A0G9H5G8"/>
<proteinExistence type="predicted"/>
<protein>
    <recommendedName>
        <fullName evidence="3">Late embryogenesis abundant protein LEA-2 subgroup domain-containing protein</fullName>
    </recommendedName>
</protein>
<evidence type="ECO:0008006" key="3">
    <source>
        <dbReference type="Google" id="ProtNLM"/>
    </source>
</evidence>
<organism evidence="1 2">
    <name type="scientific">Dyella japonica DSM 16301</name>
    <dbReference type="NCBI Taxonomy" id="1440762"/>
    <lineage>
        <taxon>Bacteria</taxon>
        <taxon>Pseudomonadati</taxon>
        <taxon>Pseudomonadota</taxon>
        <taxon>Gammaproteobacteria</taxon>
        <taxon>Lysobacterales</taxon>
        <taxon>Rhodanobacteraceae</taxon>
        <taxon>Dyella</taxon>
    </lineage>
</organism>
<dbReference type="Proteomes" id="UP000035481">
    <property type="component" value="Unassembled WGS sequence"/>
</dbReference>
<accession>A0A0G9H5G8</accession>
<evidence type="ECO:0000313" key="1">
    <source>
        <dbReference type="EMBL" id="KLD64686.1"/>
    </source>
</evidence>
<gene>
    <name evidence="1" type="ORF">Y882_06265</name>
</gene>
<evidence type="ECO:0000313" key="2">
    <source>
        <dbReference type="Proteomes" id="UP000035481"/>
    </source>
</evidence>
<name>A0A0G9H5G8_9GAMM</name>
<sequence length="160" mass="17321">MKRLLGWVVVLVLVAGLVACGPPKKSVFPPTVSIQEMRTQPNGEWRVTLRIQNNSYGSMDFTSLDGQLQVAELVPVRLHTAFDLDIPPFAADVTQINLLPTPEMTAALKAAAVKGSAGSVPYNVTGTANAKPEQEKAARDFSFHGNDWLSPVPGIPNTWR</sequence>
<dbReference type="STRING" id="1440762.Y882_06265"/>
<dbReference type="EMBL" id="JPLA01000014">
    <property type="protein sequence ID" value="KLD64686.1"/>
    <property type="molecule type" value="Genomic_DNA"/>
</dbReference>
<dbReference type="OrthoDB" id="5954188at2"/>
<dbReference type="RefSeq" id="WP_046971018.1">
    <property type="nucleotide sequence ID" value="NZ_JPLA01000014.1"/>
</dbReference>
<dbReference type="PROSITE" id="PS51257">
    <property type="entry name" value="PROKAR_LIPOPROTEIN"/>
    <property type="match status" value="1"/>
</dbReference>
<dbReference type="PATRIC" id="fig|1440762.4.peg.608"/>
<reference evidence="1 2" key="1">
    <citation type="journal article" date="2015" name="Antonie Van Leeuwenhoek">
        <title>A phylogenomic and molecular marker based taxonomic framework for the order Xanthomonadales: proposal to transfer the families Algiphilaceae and Solimonadaceae to the order Nevskiales ord. nov. and to create a new family within the order Xanthomonadales, the family Rhodanobacteraceae fam. nov., containing the genus Rhodanobacter and its closest relatives.</title>
        <authorList>
            <person name="Naushad S."/>
            <person name="Adeolu M."/>
            <person name="Wong S."/>
            <person name="Sohail M."/>
            <person name="Schellhorn H.E."/>
            <person name="Gupta R.S."/>
        </authorList>
    </citation>
    <scope>NUCLEOTIDE SEQUENCE [LARGE SCALE GENOMIC DNA]</scope>
    <source>
        <strain evidence="1 2">DSM 16301</strain>
    </source>
</reference>